<dbReference type="AlphaFoldDB" id="A0A402ACA6"/>
<dbReference type="InterPro" id="IPR036397">
    <property type="entry name" value="RNaseH_sf"/>
</dbReference>
<evidence type="ECO:0008006" key="3">
    <source>
        <dbReference type="Google" id="ProtNLM"/>
    </source>
</evidence>
<comment type="caution">
    <text evidence="1">The sequence shown here is derived from an EMBL/GenBank/DDBJ whole genome shotgun (WGS) entry which is preliminary data.</text>
</comment>
<evidence type="ECO:0000313" key="1">
    <source>
        <dbReference type="EMBL" id="GCE16742.1"/>
    </source>
</evidence>
<dbReference type="Gene3D" id="3.30.420.10">
    <property type="entry name" value="Ribonuclease H-like superfamily/Ribonuclease H"/>
    <property type="match status" value="1"/>
</dbReference>
<name>A0A402ACA6_9CHLR</name>
<proteinExistence type="predicted"/>
<accession>A0A402ACA6</accession>
<dbReference type="Proteomes" id="UP000287188">
    <property type="component" value="Unassembled WGS sequence"/>
</dbReference>
<dbReference type="SUPFAM" id="SSF53098">
    <property type="entry name" value="Ribonuclease H-like"/>
    <property type="match status" value="1"/>
</dbReference>
<organism evidence="1 2">
    <name type="scientific">Dictyobacter kobayashii</name>
    <dbReference type="NCBI Taxonomy" id="2014872"/>
    <lineage>
        <taxon>Bacteria</taxon>
        <taxon>Bacillati</taxon>
        <taxon>Chloroflexota</taxon>
        <taxon>Ktedonobacteria</taxon>
        <taxon>Ktedonobacterales</taxon>
        <taxon>Dictyobacteraceae</taxon>
        <taxon>Dictyobacter</taxon>
    </lineage>
</organism>
<dbReference type="GO" id="GO:0003676">
    <property type="term" value="F:nucleic acid binding"/>
    <property type="evidence" value="ECO:0007669"/>
    <property type="project" value="InterPro"/>
</dbReference>
<evidence type="ECO:0000313" key="2">
    <source>
        <dbReference type="Proteomes" id="UP000287188"/>
    </source>
</evidence>
<dbReference type="OrthoDB" id="530017at2"/>
<sequence length="309" mass="35198">MRHRLTTQIIRQRTYDAVPGIKDIDHKSRVAWNLFSGMYFKGGGIPWSPKGLMPGTCYVGISFYRPLGSASTMCASVAQAFNEYGDGMVLRGQDFPWDTRTQGKSPHLDSNQAKLLIDLVLKQYKETMKNLPQRVVVHKSSHFWSPEEEGFQDALRSVSRYDLVSIRPTNRIRLFREGQYPPLRGTAFTIDDVRYLYTTGFIPSLKTYPHGHVPSPLQISDYIGDTSLTTIQEEILLLTKMNWDTTAFADVRPITLRFSQLVGDIMHEIPIGREPLPQLTSQALSQLRMHLFPYTRLPPDVKIAPIVDQ</sequence>
<dbReference type="RefSeq" id="WP_136625155.1">
    <property type="nucleotide sequence ID" value="NZ_BIFS01000001.1"/>
</dbReference>
<gene>
    <name evidence="1" type="ORF">KDK_05420</name>
</gene>
<reference evidence="2" key="1">
    <citation type="submission" date="2018-12" db="EMBL/GenBank/DDBJ databases">
        <title>Tengunoibacter tsumagoiensis gen. nov., sp. nov., Dictyobacter kobayashii sp. nov., D. alpinus sp. nov., and D. joshuensis sp. nov. and description of Dictyobacteraceae fam. nov. within the order Ktedonobacterales isolated from Tengu-no-mugimeshi.</title>
        <authorList>
            <person name="Wang C.M."/>
            <person name="Zheng Y."/>
            <person name="Sakai Y."/>
            <person name="Toyoda A."/>
            <person name="Minakuchi Y."/>
            <person name="Abe K."/>
            <person name="Yokota A."/>
            <person name="Yabe S."/>
        </authorList>
    </citation>
    <scope>NUCLEOTIDE SEQUENCE [LARGE SCALE GENOMIC DNA]</scope>
    <source>
        <strain evidence="2">Uno11</strain>
    </source>
</reference>
<protein>
    <recommendedName>
        <fullName evidence="3">Piwi domain-containing protein</fullName>
    </recommendedName>
</protein>
<dbReference type="EMBL" id="BIFS01000001">
    <property type="protein sequence ID" value="GCE16742.1"/>
    <property type="molecule type" value="Genomic_DNA"/>
</dbReference>
<keyword evidence="2" id="KW-1185">Reference proteome</keyword>
<dbReference type="InterPro" id="IPR012337">
    <property type="entry name" value="RNaseH-like_sf"/>
</dbReference>